<keyword evidence="4" id="KW-1185">Reference proteome</keyword>
<dbReference type="SMART" id="SM00298">
    <property type="entry name" value="CHROMO"/>
    <property type="match status" value="1"/>
</dbReference>
<accession>A0ABD0RJW4</accession>
<proteinExistence type="predicted"/>
<dbReference type="InterPro" id="IPR056924">
    <property type="entry name" value="SH3_Tf2-1"/>
</dbReference>
<evidence type="ECO:0000259" key="2">
    <source>
        <dbReference type="PROSITE" id="PS50013"/>
    </source>
</evidence>
<protein>
    <recommendedName>
        <fullName evidence="2">Chromo domain-containing protein</fullName>
    </recommendedName>
</protein>
<dbReference type="Pfam" id="PF24626">
    <property type="entry name" value="SH3_Tf2-1"/>
    <property type="match status" value="1"/>
</dbReference>
<gene>
    <name evidence="3" type="ORF">M9458_007373</name>
</gene>
<comment type="subcellular location">
    <subcellularLocation>
        <location evidence="1">Nucleus</location>
    </subcellularLocation>
</comment>
<feature type="domain" description="Chromo" evidence="2">
    <location>
        <begin position="126"/>
        <end position="171"/>
    </location>
</feature>
<evidence type="ECO:0000256" key="1">
    <source>
        <dbReference type="ARBA" id="ARBA00004123"/>
    </source>
</evidence>
<feature type="non-terminal residue" evidence="3">
    <location>
        <position position="1"/>
    </location>
</feature>
<dbReference type="InterPro" id="IPR016197">
    <property type="entry name" value="Chromo-like_dom_sf"/>
</dbReference>
<organism evidence="3 4">
    <name type="scientific">Cirrhinus mrigala</name>
    <name type="common">Mrigala</name>
    <dbReference type="NCBI Taxonomy" id="683832"/>
    <lineage>
        <taxon>Eukaryota</taxon>
        <taxon>Metazoa</taxon>
        <taxon>Chordata</taxon>
        <taxon>Craniata</taxon>
        <taxon>Vertebrata</taxon>
        <taxon>Euteleostomi</taxon>
        <taxon>Actinopterygii</taxon>
        <taxon>Neopterygii</taxon>
        <taxon>Teleostei</taxon>
        <taxon>Ostariophysi</taxon>
        <taxon>Cypriniformes</taxon>
        <taxon>Cyprinidae</taxon>
        <taxon>Labeoninae</taxon>
        <taxon>Labeonini</taxon>
        <taxon>Cirrhinus</taxon>
    </lineage>
</organism>
<evidence type="ECO:0000313" key="4">
    <source>
        <dbReference type="Proteomes" id="UP001529510"/>
    </source>
</evidence>
<dbReference type="Pfam" id="PF00385">
    <property type="entry name" value="Chromo"/>
    <property type="match status" value="1"/>
</dbReference>
<comment type="caution">
    <text evidence="3">The sequence shown here is derived from an EMBL/GenBank/DDBJ whole genome shotgun (WGS) entry which is preliminary data.</text>
</comment>
<name>A0ABD0RJW4_CIRMR</name>
<dbReference type="PROSITE" id="PS50013">
    <property type="entry name" value="CHROMO_2"/>
    <property type="match status" value="1"/>
</dbReference>
<dbReference type="Proteomes" id="UP001529510">
    <property type="component" value="Unassembled WGS sequence"/>
</dbReference>
<dbReference type="GO" id="GO:0005634">
    <property type="term" value="C:nucleus"/>
    <property type="evidence" value="ECO:0007669"/>
    <property type="project" value="UniProtKB-SubCell"/>
</dbReference>
<dbReference type="SUPFAM" id="SSF54160">
    <property type="entry name" value="Chromo domain-like"/>
    <property type="match status" value="1"/>
</dbReference>
<dbReference type="EMBL" id="JAMKFB020000003">
    <property type="protein sequence ID" value="KAL0198833.1"/>
    <property type="molecule type" value="Genomic_DNA"/>
</dbReference>
<reference evidence="3 4" key="1">
    <citation type="submission" date="2024-05" db="EMBL/GenBank/DDBJ databases">
        <title>Genome sequencing and assembly of Indian major carp, Cirrhinus mrigala (Hamilton, 1822).</title>
        <authorList>
            <person name="Mohindra V."/>
            <person name="Chowdhury L.M."/>
            <person name="Lal K."/>
            <person name="Jena J.K."/>
        </authorList>
    </citation>
    <scope>NUCLEOTIDE SEQUENCE [LARGE SCALE GENOMIC DNA]</scope>
    <source>
        <strain evidence="3">CM1030</strain>
        <tissue evidence="3">Blood</tissue>
    </source>
</reference>
<dbReference type="InterPro" id="IPR023780">
    <property type="entry name" value="Chromo_domain"/>
</dbReference>
<evidence type="ECO:0000313" key="3">
    <source>
        <dbReference type="EMBL" id="KAL0198833.1"/>
    </source>
</evidence>
<dbReference type="InterPro" id="IPR000953">
    <property type="entry name" value="Chromo/chromo_shadow_dom"/>
</dbReference>
<dbReference type="AlphaFoldDB" id="A0ABD0RJW4"/>
<sequence>PAVDRWFQESERVWDSAHVHLQQTVRRHTENANVSRLPTPTYHPGYKVRLIHTRHPPPPHYIGPYTIHSQINAVTYRLNLPPQYRISSSFHVSLLKPYIDPVLPSPTEPEPPPPPPQPEIIGDQIYRIQEILQSRRRGGRLQYLIDWENYGPEERSWVDRDDILDPALLDEAALEKDLGCQEAPVEGGGGSVTSPT</sequence>
<dbReference type="Gene3D" id="2.40.50.40">
    <property type="match status" value="1"/>
</dbReference>